<evidence type="ECO:0000256" key="1">
    <source>
        <dbReference type="SAM" id="MobiDB-lite"/>
    </source>
</evidence>
<name>A0AAN6EUK5_EXODE</name>
<feature type="compositionally biased region" description="Basic and acidic residues" evidence="1">
    <location>
        <begin position="182"/>
        <end position="205"/>
    </location>
</feature>
<reference evidence="2" key="1">
    <citation type="submission" date="2023-01" db="EMBL/GenBank/DDBJ databases">
        <title>Exophiala dermititidis isolated from Cystic Fibrosis Patient.</title>
        <authorList>
            <person name="Kurbessoian T."/>
            <person name="Crocker A."/>
            <person name="Murante D."/>
            <person name="Hogan D.A."/>
            <person name="Stajich J.E."/>
        </authorList>
    </citation>
    <scope>NUCLEOTIDE SEQUENCE</scope>
    <source>
        <strain evidence="2">Ex8</strain>
    </source>
</reference>
<protein>
    <submittedName>
        <fullName evidence="2">Uncharacterized protein</fullName>
    </submittedName>
</protein>
<comment type="caution">
    <text evidence="2">The sequence shown here is derived from an EMBL/GenBank/DDBJ whole genome shotgun (WGS) entry which is preliminary data.</text>
</comment>
<dbReference type="AlphaFoldDB" id="A0AAN6EUK5"/>
<gene>
    <name evidence="2" type="ORF">HRR80_004203</name>
</gene>
<organism evidence="2 3">
    <name type="scientific">Exophiala dermatitidis</name>
    <name type="common">Black yeast-like fungus</name>
    <name type="synonym">Wangiella dermatitidis</name>
    <dbReference type="NCBI Taxonomy" id="5970"/>
    <lineage>
        <taxon>Eukaryota</taxon>
        <taxon>Fungi</taxon>
        <taxon>Dikarya</taxon>
        <taxon>Ascomycota</taxon>
        <taxon>Pezizomycotina</taxon>
        <taxon>Eurotiomycetes</taxon>
        <taxon>Chaetothyriomycetidae</taxon>
        <taxon>Chaetothyriales</taxon>
        <taxon>Herpotrichiellaceae</taxon>
        <taxon>Exophiala</taxon>
    </lineage>
</organism>
<accession>A0AAN6EUK5</accession>
<feature type="region of interest" description="Disordered" evidence="1">
    <location>
        <begin position="167"/>
        <end position="205"/>
    </location>
</feature>
<sequence length="205" mass="24152">MAMLDQTAELHAFESGKHWVPYYNALANGSWTWRQQNKTLISFLIMHRGRLAPYPWAPRESWLVGWALTQQTQTPLWNFLVWSLHQEHPREEDVTIKIFEQHLKVWADVFESQEMKDYVSTTAHQKKCFILHQRKIGAPWTALYLASDRAHVQVALNAWMEHRAQYMPRQSQDDESTMILDGEGKGHDEDYDKMDWTATKEDAHS</sequence>
<proteinExistence type="predicted"/>
<dbReference type="Proteomes" id="UP001161757">
    <property type="component" value="Unassembled WGS sequence"/>
</dbReference>
<evidence type="ECO:0000313" key="3">
    <source>
        <dbReference type="Proteomes" id="UP001161757"/>
    </source>
</evidence>
<evidence type="ECO:0000313" key="2">
    <source>
        <dbReference type="EMBL" id="KAJ8991578.1"/>
    </source>
</evidence>
<dbReference type="EMBL" id="JAJGCB010000007">
    <property type="protein sequence ID" value="KAJ8991578.1"/>
    <property type="molecule type" value="Genomic_DNA"/>
</dbReference>